<proteinExistence type="predicted"/>
<reference evidence="1 2" key="1">
    <citation type="submission" date="2017-01" db="EMBL/GenBank/DDBJ databases">
        <title>A new Hymenobacter.</title>
        <authorList>
            <person name="Liang Y."/>
            <person name="Feng F."/>
        </authorList>
    </citation>
    <scope>NUCLEOTIDE SEQUENCE [LARGE SCALE GENOMIC DNA]</scope>
    <source>
        <strain evidence="1">MIMBbqt21</strain>
    </source>
</reference>
<gene>
    <name evidence="1" type="ORF">BXP70_04145</name>
</gene>
<dbReference type="Proteomes" id="UP000194873">
    <property type="component" value="Unassembled WGS sequence"/>
</dbReference>
<name>A0A243WJG7_9BACT</name>
<dbReference type="AlphaFoldDB" id="A0A243WJG7"/>
<evidence type="ECO:0008006" key="3">
    <source>
        <dbReference type="Google" id="ProtNLM"/>
    </source>
</evidence>
<accession>A0A243WJG7</accession>
<evidence type="ECO:0000313" key="1">
    <source>
        <dbReference type="EMBL" id="OUJ75224.1"/>
    </source>
</evidence>
<organism evidence="1 2">
    <name type="scientific">Hymenobacter crusticola</name>
    <dbReference type="NCBI Taxonomy" id="1770526"/>
    <lineage>
        <taxon>Bacteria</taxon>
        <taxon>Pseudomonadati</taxon>
        <taxon>Bacteroidota</taxon>
        <taxon>Cytophagia</taxon>
        <taxon>Cytophagales</taxon>
        <taxon>Hymenobacteraceae</taxon>
        <taxon>Hymenobacter</taxon>
    </lineage>
</organism>
<evidence type="ECO:0000313" key="2">
    <source>
        <dbReference type="Proteomes" id="UP000194873"/>
    </source>
</evidence>
<dbReference type="EMBL" id="MTSE01000002">
    <property type="protein sequence ID" value="OUJ75224.1"/>
    <property type="molecule type" value="Genomic_DNA"/>
</dbReference>
<keyword evidence="2" id="KW-1185">Reference proteome</keyword>
<comment type="caution">
    <text evidence="1">The sequence shown here is derived from an EMBL/GenBank/DDBJ whole genome shotgun (WGS) entry which is preliminary data.</text>
</comment>
<sequence>MLLQPSITAAKSTRPSQVQVARQFLLAILQRQYKQAYQLLTPEVSAAITLQQFEAAAQPLLEQSQRHGPAIDLYKLGMRISDGPVTRYFYTFSFKSDTLQSKPRVLLDVSFRDSTATRVLSFGLIPAPQRKVK</sequence>
<protein>
    <recommendedName>
        <fullName evidence="3">DUF3887 domain-containing protein</fullName>
    </recommendedName>
</protein>